<dbReference type="PANTHER" id="PTHR11188">
    <property type="entry name" value="ARRESTIN DOMAIN CONTAINING PROTEIN"/>
    <property type="match status" value="1"/>
</dbReference>
<dbReference type="RefSeq" id="XP_018288385.1">
    <property type="nucleotide sequence ID" value="XM_018432173.1"/>
</dbReference>
<organism evidence="2 3">
    <name type="scientific">Phycomyces blakesleeanus (strain ATCC 8743b / DSM 1359 / FGSC 10004 / NBRC 33097 / NRRL 1555)</name>
    <dbReference type="NCBI Taxonomy" id="763407"/>
    <lineage>
        <taxon>Eukaryota</taxon>
        <taxon>Fungi</taxon>
        <taxon>Fungi incertae sedis</taxon>
        <taxon>Mucoromycota</taxon>
        <taxon>Mucoromycotina</taxon>
        <taxon>Mucoromycetes</taxon>
        <taxon>Mucorales</taxon>
        <taxon>Phycomycetaceae</taxon>
        <taxon>Phycomyces</taxon>
    </lineage>
</organism>
<dbReference type="GO" id="GO:0031625">
    <property type="term" value="F:ubiquitin protein ligase binding"/>
    <property type="evidence" value="ECO:0007669"/>
    <property type="project" value="TreeGrafter"/>
</dbReference>
<dbReference type="GO" id="GO:0070086">
    <property type="term" value="P:ubiquitin-dependent endocytosis"/>
    <property type="evidence" value="ECO:0007669"/>
    <property type="project" value="TreeGrafter"/>
</dbReference>
<dbReference type="AlphaFoldDB" id="A0A167LFK0"/>
<dbReference type="STRING" id="763407.A0A167LFK0"/>
<dbReference type="GO" id="GO:0005886">
    <property type="term" value="C:plasma membrane"/>
    <property type="evidence" value="ECO:0007669"/>
    <property type="project" value="TreeGrafter"/>
</dbReference>
<dbReference type="Proteomes" id="UP000077315">
    <property type="component" value="Unassembled WGS sequence"/>
</dbReference>
<dbReference type="GO" id="GO:0030674">
    <property type="term" value="F:protein-macromolecule adaptor activity"/>
    <property type="evidence" value="ECO:0007669"/>
    <property type="project" value="TreeGrafter"/>
</dbReference>
<evidence type="ECO:0000313" key="2">
    <source>
        <dbReference type="EMBL" id="OAD70345.1"/>
    </source>
</evidence>
<evidence type="ECO:0000259" key="1">
    <source>
        <dbReference type="Pfam" id="PF00339"/>
    </source>
</evidence>
<dbReference type="EMBL" id="KV440989">
    <property type="protein sequence ID" value="OAD70345.1"/>
    <property type="molecule type" value="Genomic_DNA"/>
</dbReference>
<accession>A0A167LFK0</accession>
<name>A0A167LFK0_PHYB8</name>
<dbReference type="Gene3D" id="2.60.40.640">
    <property type="match status" value="1"/>
</dbReference>
<reference evidence="3" key="1">
    <citation type="submission" date="2015-06" db="EMBL/GenBank/DDBJ databases">
        <title>Expansion of signal transduction pathways in fungi by whole-genome duplication.</title>
        <authorList>
            <consortium name="DOE Joint Genome Institute"/>
            <person name="Corrochano L.M."/>
            <person name="Kuo A."/>
            <person name="Marcet-Houben M."/>
            <person name="Polaino S."/>
            <person name="Salamov A."/>
            <person name="Villalobos J.M."/>
            <person name="Alvarez M.I."/>
            <person name="Avalos J."/>
            <person name="Benito E.P."/>
            <person name="Benoit I."/>
            <person name="Burger G."/>
            <person name="Camino L.P."/>
            <person name="Canovas D."/>
            <person name="Cerda-Olmedo E."/>
            <person name="Cheng J.-F."/>
            <person name="Dominguez A."/>
            <person name="Elias M."/>
            <person name="Eslava A.P."/>
            <person name="Glaser F."/>
            <person name="Grimwood J."/>
            <person name="Gutierrez G."/>
            <person name="Heitman J."/>
            <person name="Henrissat B."/>
            <person name="Iturriaga E.A."/>
            <person name="Lang B.F."/>
            <person name="Lavin J.L."/>
            <person name="Lee S."/>
            <person name="Li W."/>
            <person name="Lindquist E."/>
            <person name="Lopez-Garcia S."/>
            <person name="Luque E.M."/>
            <person name="Marcos A.T."/>
            <person name="Martin J."/>
            <person name="McCluskey K."/>
            <person name="Medina H.R."/>
            <person name="Miralles-Duran A."/>
            <person name="Miyazaki A."/>
            <person name="Munoz-Torres E."/>
            <person name="Oguiza J.A."/>
            <person name="Ohm R."/>
            <person name="Olmedo M."/>
            <person name="Orejas M."/>
            <person name="Ortiz-Castellanos L."/>
            <person name="Pisabarro A.G."/>
            <person name="Rodriguez-Romero J."/>
            <person name="Ruiz-Herrera J."/>
            <person name="Ruiz-Vazquez R."/>
            <person name="Sanz C."/>
            <person name="Schackwitz W."/>
            <person name="Schmutz J."/>
            <person name="Shahriari M."/>
            <person name="Shelest E."/>
            <person name="Silva-Franco F."/>
            <person name="Soanes D."/>
            <person name="Syed K."/>
            <person name="Tagua V.G."/>
            <person name="Talbot N.J."/>
            <person name="Thon M."/>
            <person name="De vries R.P."/>
            <person name="Wiebenga A."/>
            <person name="Yadav J.S."/>
            <person name="Braun E.L."/>
            <person name="Baker S."/>
            <person name="Garre V."/>
            <person name="Horwitz B."/>
            <person name="Torres-Martinez S."/>
            <person name="Idnurm A."/>
            <person name="Herrera-Estrella A."/>
            <person name="Gabaldon T."/>
            <person name="Grigoriev I.V."/>
        </authorList>
    </citation>
    <scope>NUCLEOTIDE SEQUENCE [LARGE SCALE GENOMIC DNA]</scope>
    <source>
        <strain evidence="3">NRRL 1555(-)</strain>
    </source>
</reference>
<proteinExistence type="predicted"/>
<dbReference type="PANTHER" id="PTHR11188:SF17">
    <property type="entry name" value="FI21816P1"/>
    <property type="match status" value="1"/>
</dbReference>
<keyword evidence="3" id="KW-1185">Reference proteome</keyword>
<dbReference type="SUPFAM" id="SSF81296">
    <property type="entry name" value="E set domains"/>
    <property type="match status" value="1"/>
</dbReference>
<sequence length="570" mass="64106">MHIGLLSQDRLHFDPLKPVILRGPPTDDSSTVFMGNVVLSLSKARKLSKIIVQFKSVANTNWPEGIGSRATRLYHKKTLNEETINVLGSVMDDKDTILLPVGTHRFPFTFVVPNTMAETIEDIYGQVTHTIDAHASGPGLQLLNNLHTSKPVLVLRTYMSNSILTNNSLQDPSRTFEKHLDIADVQAVVENAAFSSGELLYMRLTIQPHQKNVRLEHIDVSIEETRRYTVIQMDALRTGTDNFGLDFLHATRLLDGESVAVDTDELRSVFVKHGRPLEVNDTLVYRITLASPSCSRQIRHTTHYKDILFRHRINIKLTLSHSQGTVSAPVSRTPSSSNLPTLSNQHIALHQPLPTLPINHNHSLQISHSTPINTPPPNWHNMLSKLRKPRLERETEDAPRQNYPIIFESLIGVFDCRLKEDYGQLPSYADLGISTNNIPLPSDSKSANNNTDRLAKASRHHKIKMDQTKPGVPAPHLCTCYFRFQEQLRLASEAPVLHAPTIVNPITELDSTPSKPPPEYVENVLDGLNATAQIFTRHDSLCSPQVVNYEKMDGTMNIIWWIHKSSMWTS</sequence>
<feature type="domain" description="Arrestin-like N-terminal" evidence="1">
    <location>
        <begin position="34"/>
        <end position="139"/>
    </location>
</feature>
<dbReference type="OrthoDB" id="2333384at2759"/>
<dbReference type="VEuPathDB" id="FungiDB:PHYBLDRAFT_148891"/>
<dbReference type="InterPro" id="IPR011021">
    <property type="entry name" value="Arrestin-like_N"/>
</dbReference>
<gene>
    <name evidence="2" type="ORF">PHYBLDRAFT_148891</name>
</gene>
<dbReference type="GO" id="GO:0005829">
    <property type="term" value="C:cytosol"/>
    <property type="evidence" value="ECO:0007669"/>
    <property type="project" value="TreeGrafter"/>
</dbReference>
<dbReference type="InterPro" id="IPR014756">
    <property type="entry name" value="Ig_E-set"/>
</dbReference>
<dbReference type="Pfam" id="PF00339">
    <property type="entry name" value="Arrestin_N"/>
    <property type="match status" value="1"/>
</dbReference>
<protein>
    <recommendedName>
        <fullName evidence="1">Arrestin-like N-terminal domain-containing protein</fullName>
    </recommendedName>
</protein>
<evidence type="ECO:0000313" key="3">
    <source>
        <dbReference type="Proteomes" id="UP000077315"/>
    </source>
</evidence>
<dbReference type="InParanoid" id="A0A167LFK0"/>
<dbReference type="GeneID" id="28993079"/>
<dbReference type="InterPro" id="IPR014752">
    <property type="entry name" value="Arrestin-like_C"/>
</dbReference>
<dbReference type="InterPro" id="IPR050357">
    <property type="entry name" value="Arrestin_domain-protein"/>
</dbReference>